<dbReference type="GO" id="GO:0008800">
    <property type="term" value="F:beta-lactamase activity"/>
    <property type="evidence" value="ECO:0007669"/>
    <property type="project" value="InterPro"/>
</dbReference>
<dbReference type="EMBL" id="VZBQ01000021">
    <property type="protein sequence ID" value="MQN88700.1"/>
    <property type="molecule type" value="Genomic_DNA"/>
</dbReference>
<evidence type="ECO:0000259" key="2">
    <source>
        <dbReference type="Pfam" id="PF07859"/>
    </source>
</evidence>
<dbReference type="Pfam" id="PF07859">
    <property type="entry name" value="Abhydrolase_3"/>
    <property type="match status" value="1"/>
</dbReference>
<dbReference type="SUPFAM" id="SSF53474">
    <property type="entry name" value="alpha/beta-Hydrolases"/>
    <property type="match status" value="1"/>
</dbReference>
<reference evidence="4" key="3">
    <citation type="submission" date="2022-12" db="EMBL/GenBank/DDBJ databases">
        <title>Distinct polysaccharide growth profiles of human intestinal Prevotella copri isolates.</title>
        <authorList>
            <person name="Fehlner-Peach H."/>
            <person name="Magnabosco C."/>
            <person name="Raghavan V."/>
            <person name="Scher J.U."/>
            <person name="Tett A."/>
            <person name="Cox L.M."/>
            <person name="Gottsegen C."/>
            <person name="Watters A."/>
            <person name="Wiltshire- Gordon J.D."/>
            <person name="Segata N."/>
            <person name="Bonneau R."/>
            <person name="Littman D.R."/>
        </authorList>
    </citation>
    <scope>NUCLEOTIDE SEQUENCE</scope>
    <source>
        <strain evidence="4">IP54</strain>
    </source>
</reference>
<dbReference type="PANTHER" id="PTHR48081:SF8">
    <property type="entry name" value="ALPHA_BETA HYDROLASE FOLD-3 DOMAIN-CONTAINING PROTEIN-RELATED"/>
    <property type="match status" value="1"/>
</dbReference>
<dbReference type="InterPro" id="IPR012338">
    <property type="entry name" value="Beta-lactam/transpept-like"/>
</dbReference>
<dbReference type="Gene3D" id="3.40.710.10">
    <property type="entry name" value="DD-peptidase/beta-lactamase superfamily"/>
    <property type="match status" value="1"/>
</dbReference>
<name>A0AA90V0D2_9BACT</name>
<reference evidence="5 6" key="1">
    <citation type="submission" date="2018-08" db="EMBL/GenBank/DDBJ databases">
        <title>A genome reference for cultivated species of the human gut microbiota.</title>
        <authorList>
            <person name="Zou Y."/>
            <person name="Xue W."/>
            <person name="Luo G."/>
        </authorList>
    </citation>
    <scope>NUCLEOTIDE SEQUENCE [LARGE SCALE GENOMIC DNA]</scope>
    <source>
        <strain evidence="5 6">AF10-17</strain>
    </source>
</reference>
<dbReference type="Proteomes" id="UP000285776">
    <property type="component" value="Unassembled WGS sequence"/>
</dbReference>
<organism evidence="4 7">
    <name type="scientific">Segatella copri</name>
    <dbReference type="NCBI Taxonomy" id="165179"/>
    <lineage>
        <taxon>Bacteria</taxon>
        <taxon>Pseudomonadati</taxon>
        <taxon>Bacteroidota</taxon>
        <taxon>Bacteroidia</taxon>
        <taxon>Bacteroidales</taxon>
        <taxon>Prevotellaceae</taxon>
        <taxon>Segatella</taxon>
    </lineage>
</organism>
<dbReference type="InterPro" id="IPR013094">
    <property type="entry name" value="AB_hydrolase_3"/>
</dbReference>
<evidence type="ECO:0000256" key="1">
    <source>
        <dbReference type="ARBA" id="ARBA00022801"/>
    </source>
</evidence>
<dbReference type="SUPFAM" id="SSF56601">
    <property type="entry name" value="beta-lactamase/transpeptidase-like"/>
    <property type="match status" value="1"/>
</dbReference>
<dbReference type="InterPro" id="IPR050300">
    <property type="entry name" value="GDXG_lipolytic_enzyme"/>
</dbReference>
<feature type="domain" description="Alpha/beta hydrolase fold-3" evidence="2">
    <location>
        <begin position="397"/>
        <end position="600"/>
    </location>
</feature>
<evidence type="ECO:0000313" key="6">
    <source>
        <dbReference type="Proteomes" id="UP000285776"/>
    </source>
</evidence>
<dbReference type="PANTHER" id="PTHR48081">
    <property type="entry name" value="AB HYDROLASE SUPERFAMILY PROTEIN C4A8.06C"/>
    <property type="match status" value="1"/>
</dbReference>
<gene>
    <name evidence="5" type="ORF">DWV53_07520</name>
    <name evidence="4" type="ORF">F7D59_02195</name>
</gene>
<evidence type="ECO:0000259" key="3">
    <source>
        <dbReference type="Pfam" id="PF13354"/>
    </source>
</evidence>
<protein>
    <submittedName>
        <fullName evidence="4">Alpha/beta hydrolase fold domain-containing protein</fullName>
    </submittedName>
    <submittedName>
        <fullName evidence="5">Steryl acetyl hydrolase</fullName>
    </submittedName>
</protein>
<accession>A0AA90V0D2</accession>
<reference evidence="7" key="2">
    <citation type="submission" date="2019-09" db="EMBL/GenBank/DDBJ databases">
        <title>Distinct polysaccharide growth profiles of human intestinal Prevotella copri isolates.</title>
        <authorList>
            <person name="Fehlner-Peach H."/>
            <person name="Magnabosco C."/>
            <person name="Raghavan V."/>
            <person name="Scher J.U."/>
            <person name="Tett A."/>
            <person name="Cox L.M."/>
            <person name="Gottsegen C."/>
            <person name="Watters A."/>
            <person name="Wiltshire- Gordon J.D."/>
            <person name="Segata N."/>
            <person name="Bonneau R."/>
            <person name="Littman D.R."/>
        </authorList>
    </citation>
    <scope>NUCLEOTIDE SEQUENCE [LARGE SCALE GENOMIC DNA]</scope>
    <source>
        <strain evidence="7">iP54</strain>
    </source>
</reference>
<sequence length="623" mass="69439">MDAKEKVLATMKEAGQPLNAGKIAELSGLDRKEVEIHQIIFNPTGGTQRVSEILLFLLLTFFLAYIQTTEVKGQSSYFSYGASIMNGELYCGHQEDSAFAMHSVMKFPQALYVADYLHKKGLTLSDSVLVNKDSLDAETWSPMLSIFEGMRYFTFAELMEWSLKQSDNNACDLLFASCGQPDAVEKYIHTLGFKDIHVQLTEKEMKKNPHRAIENSATPKEMARLLEWFYLHRDDNKNLSFIWDTMADCNTGQQRIAAVLPKDGKLIHKTGSGFPSSDGRQDRNDVGIVLLPDDSHLSIAIFLQKSKEEKEVAEIAEQCLMRIQADNFLLNIPPDLQHKQTLAILRAIDGDNKELMAVRNARNAPPKYSDHVETKMITPNMRLYEPKGSQDQRLPVLLYLHGGGWTFGSINSCGRFCDALAASGKMRVIAPDYRLAPEHPYPEGLDDCISAVNYIIDHAAELHIDVNHITIGGDSSGGNLALATALSETCRGKIESLLLFYPVTKAFDDGSESWKQYGKGFGLDAEIMEAFNRAYTINADNRCSAISVGLCSDEVLNMLPRTLLIAAERDILRDQGLNLAERMCGQIQRIEYKGAVHLFITVPGQDTAFDRAVKDAIGFICNK</sequence>
<proteinExistence type="predicted"/>
<keyword evidence="1 4" id="KW-0378">Hydrolase</keyword>
<dbReference type="Pfam" id="PF13354">
    <property type="entry name" value="Beta-lactamase2"/>
    <property type="match status" value="1"/>
</dbReference>
<dbReference type="InterPro" id="IPR045155">
    <property type="entry name" value="Beta-lactam_cat"/>
</dbReference>
<dbReference type="AlphaFoldDB" id="A0AA90V0D2"/>
<evidence type="ECO:0000313" key="4">
    <source>
        <dbReference type="EMBL" id="MQN88700.1"/>
    </source>
</evidence>
<feature type="domain" description="Beta-lactamase class A catalytic" evidence="3">
    <location>
        <begin position="91"/>
        <end position="302"/>
    </location>
</feature>
<comment type="caution">
    <text evidence="4">The sequence shown here is derived from an EMBL/GenBank/DDBJ whole genome shotgun (WGS) entry which is preliminary data.</text>
</comment>
<dbReference type="Gene3D" id="3.40.50.1820">
    <property type="entry name" value="alpha/beta hydrolase"/>
    <property type="match status" value="1"/>
</dbReference>
<dbReference type="Proteomes" id="UP000420635">
    <property type="component" value="Unassembled WGS sequence"/>
</dbReference>
<dbReference type="EMBL" id="QSAV01000020">
    <property type="protein sequence ID" value="RGW79878.1"/>
    <property type="molecule type" value="Genomic_DNA"/>
</dbReference>
<dbReference type="GO" id="GO:0030655">
    <property type="term" value="P:beta-lactam antibiotic catabolic process"/>
    <property type="evidence" value="ECO:0007669"/>
    <property type="project" value="InterPro"/>
</dbReference>
<dbReference type="RefSeq" id="WP_118152741.1">
    <property type="nucleotide sequence ID" value="NZ_QSAV01000020.1"/>
</dbReference>
<dbReference type="InterPro" id="IPR029058">
    <property type="entry name" value="AB_hydrolase_fold"/>
</dbReference>
<evidence type="ECO:0000313" key="5">
    <source>
        <dbReference type="EMBL" id="RGW79878.1"/>
    </source>
</evidence>
<evidence type="ECO:0000313" key="7">
    <source>
        <dbReference type="Proteomes" id="UP000420635"/>
    </source>
</evidence>